<dbReference type="InterPro" id="IPR007074">
    <property type="entry name" value="LicD/FKTN/FKRP_NTP_transf"/>
</dbReference>
<dbReference type="Pfam" id="PF04991">
    <property type="entry name" value="LicD"/>
    <property type="match status" value="1"/>
</dbReference>
<dbReference type="RefSeq" id="WP_081137134.1">
    <property type="nucleotide sequence ID" value="NZ_MWUE01000007.1"/>
</dbReference>
<organism evidence="2 3">
    <name type="scientific">Pantoea latae</name>
    <dbReference type="NCBI Taxonomy" id="1964541"/>
    <lineage>
        <taxon>Bacteria</taxon>
        <taxon>Pseudomonadati</taxon>
        <taxon>Pseudomonadota</taxon>
        <taxon>Gammaproteobacteria</taxon>
        <taxon>Enterobacterales</taxon>
        <taxon>Erwiniaceae</taxon>
        <taxon>Pantoea</taxon>
    </lineage>
</organism>
<comment type="caution">
    <text evidence="2">The sequence shown here is derived from an EMBL/GenBank/DDBJ whole genome shotgun (WGS) entry which is preliminary data.</text>
</comment>
<dbReference type="PANTHER" id="PTHR43404:SF2">
    <property type="entry name" value="LIPOPOLYSACCHARIDE CHOLINEPHOSPHOTRANSFERASE LICD"/>
    <property type="match status" value="1"/>
</dbReference>
<evidence type="ECO:0000313" key="2">
    <source>
        <dbReference type="EMBL" id="OQP35438.1"/>
    </source>
</evidence>
<evidence type="ECO:0000259" key="1">
    <source>
        <dbReference type="Pfam" id="PF04991"/>
    </source>
</evidence>
<name>A0A1V9DNK6_9GAMM</name>
<dbReference type="InterPro" id="IPR052942">
    <property type="entry name" value="LPS_cholinephosphotransferase"/>
</dbReference>
<proteinExistence type="predicted"/>
<dbReference type="EMBL" id="MWUE01000007">
    <property type="protein sequence ID" value="OQP35438.1"/>
    <property type="molecule type" value="Genomic_DNA"/>
</dbReference>
<reference evidence="2 3" key="1">
    <citation type="submission" date="2017-02" db="EMBL/GenBank/DDBJ databases">
        <title>Whole genome shotgun sequence of Pantoea agglomerans strain AS1 isolated from a cycad, Zamia floridana in Central Florida, USA.</title>
        <authorList>
            <person name="Lata P."/>
            <person name="Govindarajan S."/>
            <person name="Qi F."/>
            <person name="Li J.-L."/>
            <person name="Maurya S.K."/>
            <person name="Sahoo M.K."/>
        </authorList>
    </citation>
    <scope>NUCLEOTIDE SEQUENCE [LARGE SCALE GENOMIC DNA]</scope>
    <source>
        <strain evidence="2 3">AS1</strain>
    </source>
</reference>
<dbReference type="GO" id="GO:0009100">
    <property type="term" value="P:glycoprotein metabolic process"/>
    <property type="evidence" value="ECO:0007669"/>
    <property type="project" value="UniProtKB-ARBA"/>
</dbReference>
<accession>A0A1V9DNK6</accession>
<dbReference type="AlphaFoldDB" id="A0A1V9DNK6"/>
<gene>
    <name evidence="2" type="ORF">B2J69_05440</name>
</gene>
<sequence length="281" mass="31776">MTVMQTDIALEPLHERLYGLLAALDAFLARHQIKYMLVGGTLLGAVRHQGFIPWDDDIDIGMMRDDYERFVALTSSAPFPLVIADANSDSRHIFPFARVYDGASAVELGYASPMTRGLWIDVVPIDKTFRHPRLQRLHLQTITFLNALIASKAGGFVRRKLRPGERIKFGIYAALSRLCRREWLFAATHRVATLCAKSEGAMAGALFGVYKHKEIFPAAIFHAQSRYAFGPLSCWGPADYHRYLTGLYGDYMTLPPVEQRRPKHAIRHIDLSRSFLDSDPR</sequence>
<evidence type="ECO:0000313" key="3">
    <source>
        <dbReference type="Proteomes" id="UP000192769"/>
    </source>
</evidence>
<dbReference type="OrthoDB" id="9786100at2"/>
<keyword evidence="3" id="KW-1185">Reference proteome</keyword>
<feature type="domain" description="LicD/FKTN/FKRP nucleotidyltransferase" evidence="1">
    <location>
        <begin position="30"/>
        <end position="249"/>
    </location>
</feature>
<dbReference type="Proteomes" id="UP000192769">
    <property type="component" value="Unassembled WGS sequence"/>
</dbReference>
<dbReference type="PANTHER" id="PTHR43404">
    <property type="entry name" value="LIPOPOLYSACCHARIDE CHOLINEPHOSPHOTRANSFERASE LICD"/>
    <property type="match status" value="1"/>
</dbReference>
<protein>
    <recommendedName>
        <fullName evidence="1">LicD/FKTN/FKRP nucleotidyltransferase domain-containing protein</fullName>
    </recommendedName>
</protein>